<dbReference type="RefSeq" id="WP_232499748.1">
    <property type="nucleotide sequence ID" value="NZ_BAAANH010000010.1"/>
</dbReference>
<proteinExistence type="predicted"/>
<feature type="transmembrane region" description="Helical" evidence="1">
    <location>
        <begin position="276"/>
        <end position="299"/>
    </location>
</feature>
<organism evidence="2 3">
    <name type="scientific">Agromyces humatus</name>
    <dbReference type="NCBI Taxonomy" id="279573"/>
    <lineage>
        <taxon>Bacteria</taxon>
        <taxon>Bacillati</taxon>
        <taxon>Actinomycetota</taxon>
        <taxon>Actinomycetes</taxon>
        <taxon>Micrococcales</taxon>
        <taxon>Microbacteriaceae</taxon>
        <taxon>Agromyces</taxon>
    </lineage>
</organism>
<feature type="transmembrane region" description="Helical" evidence="1">
    <location>
        <begin position="319"/>
        <end position="340"/>
    </location>
</feature>
<gene>
    <name evidence="2" type="ORF">GCM10009747_36380</name>
</gene>
<comment type="caution">
    <text evidence="2">The sequence shown here is derived from an EMBL/GenBank/DDBJ whole genome shotgun (WGS) entry which is preliminary data.</text>
</comment>
<evidence type="ECO:0000256" key="1">
    <source>
        <dbReference type="SAM" id="Phobius"/>
    </source>
</evidence>
<reference evidence="2 3" key="1">
    <citation type="journal article" date="2019" name="Int. J. Syst. Evol. Microbiol.">
        <title>The Global Catalogue of Microorganisms (GCM) 10K type strain sequencing project: providing services to taxonomists for standard genome sequencing and annotation.</title>
        <authorList>
            <consortium name="The Broad Institute Genomics Platform"/>
            <consortium name="The Broad Institute Genome Sequencing Center for Infectious Disease"/>
            <person name="Wu L."/>
            <person name="Ma J."/>
        </authorList>
    </citation>
    <scope>NUCLEOTIDE SEQUENCE [LARGE SCALE GENOMIC DNA]</scope>
    <source>
        <strain evidence="2 3">JCM 14319</strain>
    </source>
</reference>
<keyword evidence="3" id="KW-1185">Reference proteome</keyword>
<sequence>MSFTEHPPLPREAPDGAVARRDRLLRAIGALALVASAAVAGLGLVWLFAPESNPFGTDGMLSSEGTFLGPEVVALTAIATGLAGVVLALLATGDARPGLVTPLGFASGAIAIVMGTVFGSIGIIAIAGYLFGLLAVVAGIVTIIVTLFRRPRLGVPLLAGLAVLVAASVWIAGLTVEGVGDFATAFGSALADDAPGLLVAGVLIAAILAWSALAVIALRTRRGGRAFEAWLVRHRRVITVLAALGPLPYAVARATWLTPWPVFGPDRDAMTPDVLATGLMLGSGAVAASVLTLGLILPWGRRFPRWMPRIGGRAVPTPVAVVPGLLAAAALCISAVPMLRMIGDVDAIIDGVLLNLVLPLWFWGPMLALAVWAYAAWRGEPSRMPAATPQRQP</sequence>
<dbReference type="EMBL" id="BAAANH010000010">
    <property type="protein sequence ID" value="GAA1771453.1"/>
    <property type="molecule type" value="Genomic_DNA"/>
</dbReference>
<feature type="transmembrane region" description="Helical" evidence="1">
    <location>
        <begin position="196"/>
        <end position="216"/>
    </location>
</feature>
<feature type="transmembrane region" description="Helical" evidence="1">
    <location>
        <begin position="68"/>
        <end position="91"/>
    </location>
</feature>
<feature type="transmembrane region" description="Helical" evidence="1">
    <location>
        <begin position="360"/>
        <end position="377"/>
    </location>
</feature>
<protein>
    <submittedName>
        <fullName evidence="2">Uncharacterized protein</fullName>
    </submittedName>
</protein>
<dbReference type="Proteomes" id="UP001500506">
    <property type="component" value="Unassembled WGS sequence"/>
</dbReference>
<name>A0ABN2L1T9_9MICO</name>
<feature type="transmembrane region" description="Helical" evidence="1">
    <location>
        <begin position="103"/>
        <end position="123"/>
    </location>
</feature>
<evidence type="ECO:0000313" key="3">
    <source>
        <dbReference type="Proteomes" id="UP001500506"/>
    </source>
</evidence>
<accession>A0ABN2L1T9</accession>
<feature type="transmembrane region" description="Helical" evidence="1">
    <location>
        <begin position="237"/>
        <end position="256"/>
    </location>
</feature>
<feature type="transmembrane region" description="Helical" evidence="1">
    <location>
        <begin position="129"/>
        <end position="148"/>
    </location>
</feature>
<evidence type="ECO:0000313" key="2">
    <source>
        <dbReference type="EMBL" id="GAA1771453.1"/>
    </source>
</evidence>
<keyword evidence="1" id="KW-0812">Transmembrane</keyword>
<feature type="transmembrane region" description="Helical" evidence="1">
    <location>
        <begin position="27"/>
        <end position="48"/>
    </location>
</feature>
<feature type="transmembrane region" description="Helical" evidence="1">
    <location>
        <begin position="155"/>
        <end position="176"/>
    </location>
</feature>
<keyword evidence="1" id="KW-1133">Transmembrane helix</keyword>
<keyword evidence="1" id="KW-0472">Membrane</keyword>